<name>A0A4Y2NVL7_ARAVE</name>
<dbReference type="OrthoDB" id="10045182at2759"/>
<sequence length="149" mass="16711">MGKSHDLTDIEKGMIIGYRARSGSISETAAFVKCSRSSVVNVHSNWKNREVAQSRRANCGAPQAINDRGERRLVKSDRHTTVYTLTAQMNQQCTRKIQDNCATHSIAYWPLQQTSDFSTHVDKRASQETSCITAQTLDPRTVGKGCFFR</sequence>
<gene>
    <name evidence="1" type="ORF">AVEN_110391_1</name>
</gene>
<proteinExistence type="predicted"/>
<dbReference type="EMBL" id="BGPR01009996">
    <property type="protein sequence ID" value="GBN43638.1"/>
    <property type="molecule type" value="Genomic_DNA"/>
</dbReference>
<evidence type="ECO:0008006" key="3">
    <source>
        <dbReference type="Google" id="ProtNLM"/>
    </source>
</evidence>
<dbReference type="Proteomes" id="UP000499080">
    <property type="component" value="Unassembled WGS sequence"/>
</dbReference>
<reference evidence="1 2" key="1">
    <citation type="journal article" date="2019" name="Sci. Rep.">
        <title>Orb-weaving spider Araneus ventricosus genome elucidates the spidroin gene catalogue.</title>
        <authorList>
            <person name="Kono N."/>
            <person name="Nakamura H."/>
            <person name="Ohtoshi R."/>
            <person name="Moran D.A.P."/>
            <person name="Shinohara A."/>
            <person name="Yoshida Y."/>
            <person name="Fujiwara M."/>
            <person name="Mori M."/>
            <person name="Tomita M."/>
            <person name="Arakawa K."/>
        </authorList>
    </citation>
    <scope>NUCLEOTIDE SEQUENCE [LARGE SCALE GENOMIC DNA]</scope>
</reference>
<evidence type="ECO:0000313" key="1">
    <source>
        <dbReference type="EMBL" id="GBN43638.1"/>
    </source>
</evidence>
<protein>
    <recommendedName>
        <fullName evidence="3">Tc3 transposase DNA binding domain-containing protein</fullName>
    </recommendedName>
</protein>
<keyword evidence="2" id="KW-1185">Reference proteome</keyword>
<comment type="caution">
    <text evidence="1">The sequence shown here is derived from an EMBL/GenBank/DDBJ whole genome shotgun (WGS) entry which is preliminary data.</text>
</comment>
<organism evidence="1 2">
    <name type="scientific">Araneus ventricosus</name>
    <name type="common">Orbweaver spider</name>
    <name type="synonym">Epeira ventricosa</name>
    <dbReference type="NCBI Taxonomy" id="182803"/>
    <lineage>
        <taxon>Eukaryota</taxon>
        <taxon>Metazoa</taxon>
        <taxon>Ecdysozoa</taxon>
        <taxon>Arthropoda</taxon>
        <taxon>Chelicerata</taxon>
        <taxon>Arachnida</taxon>
        <taxon>Araneae</taxon>
        <taxon>Araneomorphae</taxon>
        <taxon>Entelegynae</taxon>
        <taxon>Araneoidea</taxon>
        <taxon>Araneidae</taxon>
        <taxon>Araneus</taxon>
    </lineage>
</organism>
<evidence type="ECO:0000313" key="2">
    <source>
        <dbReference type="Proteomes" id="UP000499080"/>
    </source>
</evidence>
<dbReference type="AlphaFoldDB" id="A0A4Y2NVL7"/>
<accession>A0A4Y2NVL7</accession>